<dbReference type="Proteomes" id="UP001057402">
    <property type="component" value="Chromosome 12"/>
</dbReference>
<evidence type="ECO:0000313" key="1">
    <source>
        <dbReference type="EMBL" id="KAI4302458.1"/>
    </source>
</evidence>
<evidence type="ECO:0000313" key="2">
    <source>
        <dbReference type="Proteomes" id="UP001057402"/>
    </source>
</evidence>
<dbReference type="EMBL" id="CM042891">
    <property type="protein sequence ID" value="KAI4302458.1"/>
    <property type="molecule type" value="Genomic_DNA"/>
</dbReference>
<organism evidence="1 2">
    <name type="scientific">Melastoma candidum</name>
    <dbReference type="NCBI Taxonomy" id="119954"/>
    <lineage>
        <taxon>Eukaryota</taxon>
        <taxon>Viridiplantae</taxon>
        <taxon>Streptophyta</taxon>
        <taxon>Embryophyta</taxon>
        <taxon>Tracheophyta</taxon>
        <taxon>Spermatophyta</taxon>
        <taxon>Magnoliopsida</taxon>
        <taxon>eudicotyledons</taxon>
        <taxon>Gunneridae</taxon>
        <taxon>Pentapetalae</taxon>
        <taxon>rosids</taxon>
        <taxon>malvids</taxon>
        <taxon>Myrtales</taxon>
        <taxon>Melastomataceae</taxon>
        <taxon>Melastomatoideae</taxon>
        <taxon>Melastomateae</taxon>
        <taxon>Melastoma</taxon>
    </lineage>
</organism>
<comment type="caution">
    <text evidence="1">The sequence shown here is derived from an EMBL/GenBank/DDBJ whole genome shotgun (WGS) entry which is preliminary data.</text>
</comment>
<sequence length="92" mass="9714">MPQPHPVNQRGQAISLKNRLSVSSSIEACSAPTTLILSENFLTTGLCGVAVNRSCHGVLPKSIVLNPNSTYVTSGSLPVTPDNMRIILLTGQ</sequence>
<gene>
    <name evidence="1" type="ORF">MLD38_038200</name>
</gene>
<reference evidence="2" key="1">
    <citation type="journal article" date="2023" name="Front. Plant Sci.">
        <title>Chromosomal-level genome assembly of Melastoma candidum provides insights into trichome evolution.</title>
        <authorList>
            <person name="Zhong Y."/>
            <person name="Wu W."/>
            <person name="Sun C."/>
            <person name="Zou P."/>
            <person name="Liu Y."/>
            <person name="Dai S."/>
            <person name="Zhou R."/>
        </authorList>
    </citation>
    <scope>NUCLEOTIDE SEQUENCE [LARGE SCALE GENOMIC DNA]</scope>
</reference>
<protein>
    <submittedName>
        <fullName evidence="1">Uncharacterized protein</fullName>
    </submittedName>
</protein>
<proteinExistence type="predicted"/>
<name>A0ACB9L0G3_9MYRT</name>
<keyword evidence="2" id="KW-1185">Reference proteome</keyword>
<accession>A0ACB9L0G3</accession>